<proteinExistence type="predicted"/>
<dbReference type="EMBL" id="GDJX01019679">
    <property type="protein sequence ID" value="JAT48257.1"/>
    <property type="molecule type" value="Transcribed_RNA"/>
</dbReference>
<organism evidence="3">
    <name type="scientific">Anthurium amnicola</name>
    <dbReference type="NCBI Taxonomy" id="1678845"/>
    <lineage>
        <taxon>Eukaryota</taxon>
        <taxon>Viridiplantae</taxon>
        <taxon>Streptophyta</taxon>
        <taxon>Embryophyta</taxon>
        <taxon>Tracheophyta</taxon>
        <taxon>Spermatophyta</taxon>
        <taxon>Magnoliopsida</taxon>
        <taxon>Liliopsida</taxon>
        <taxon>Araceae</taxon>
        <taxon>Pothoideae</taxon>
        <taxon>Potheae</taxon>
        <taxon>Anthurium</taxon>
    </lineage>
</organism>
<feature type="signal peptide" evidence="2">
    <location>
        <begin position="1"/>
        <end position="24"/>
    </location>
</feature>
<dbReference type="AlphaFoldDB" id="A0A1D1Y0T9"/>
<protein>
    <submittedName>
        <fullName evidence="3">Transcriptional repressor rco-1</fullName>
    </submittedName>
</protein>
<evidence type="ECO:0000313" key="3">
    <source>
        <dbReference type="EMBL" id="JAT48257.1"/>
    </source>
</evidence>
<evidence type="ECO:0000256" key="1">
    <source>
        <dbReference type="SAM" id="MobiDB-lite"/>
    </source>
</evidence>
<keyword evidence="2" id="KW-0732">Signal</keyword>
<reference evidence="3" key="1">
    <citation type="submission" date="2015-07" db="EMBL/GenBank/DDBJ databases">
        <title>Transcriptome Assembly of Anthurium amnicola.</title>
        <authorList>
            <person name="Suzuki J."/>
        </authorList>
    </citation>
    <scope>NUCLEOTIDE SEQUENCE</scope>
</reference>
<feature type="non-terminal residue" evidence="3">
    <location>
        <position position="1"/>
    </location>
</feature>
<accession>A0A1D1Y0T9</accession>
<feature type="region of interest" description="Disordered" evidence="1">
    <location>
        <begin position="27"/>
        <end position="86"/>
    </location>
</feature>
<evidence type="ECO:0000256" key="2">
    <source>
        <dbReference type="SAM" id="SignalP"/>
    </source>
</evidence>
<sequence length="112" mass="11389">FTGARVVHPLGVAVFVLAVVAATATRPSEGAVAGSSTYNSDEPNGKARLLRSRPYDSPPSPMVNGPHVYNVEPAASPEGPALPPISHATHETLHTLPAAAATIAIATAFATL</sequence>
<name>A0A1D1Y0T9_9ARAE</name>
<gene>
    <name evidence="3" type="primary">rco-1_3</name>
    <name evidence="3" type="ORF">g.27494</name>
</gene>
<feature type="chain" id="PRO_5008899860" evidence="2">
    <location>
        <begin position="25"/>
        <end position="112"/>
    </location>
</feature>